<dbReference type="InterPro" id="IPR001647">
    <property type="entry name" value="HTH_TetR"/>
</dbReference>
<organism evidence="4 5">
    <name type="scientific">Nitrincola tibetensis</name>
    <dbReference type="NCBI Taxonomy" id="2219697"/>
    <lineage>
        <taxon>Bacteria</taxon>
        <taxon>Pseudomonadati</taxon>
        <taxon>Pseudomonadota</taxon>
        <taxon>Gammaproteobacteria</taxon>
        <taxon>Oceanospirillales</taxon>
        <taxon>Oceanospirillaceae</taxon>
        <taxon>Nitrincola</taxon>
    </lineage>
</organism>
<dbReference type="SUPFAM" id="SSF46689">
    <property type="entry name" value="Homeodomain-like"/>
    <property type="match status" value="1"/>
</dbReference>
<keyword evidence="1 2" id="KW-0238">DNA-binding</keyword>
<dbReference type="AlphaFoldDB" id="A0A364NN41"/>
<evidence type="ECO:0000256" key="1">
    <source>
        <dbReference type="ARBA" id="ARBA00023125"/>
    </source>
</evidence>
<evidence type="ECO:0000256" key="2">
    <source>
        <dbReference type="PROSITE-ProRule" id="PRU00335"/>
    </source>
</evidence>
<dbReference type="GO" id="GO:0003677">
    <property type="term" value="F:DNA binding"/>
    <property type="evidence" value="ECO:0007669"/>
    <property type="project" value="UniProtKB-UniRule"/>
</dbReference>
<gene>
    <name evidence="4" type="ORF">DN062_07080</name>
</gene>
<dbReference type="Proteomes" id="UP000250744">
    <property type="component" value="Unassembled WGS sequence"/>
</dbReference>
<dbReference type="Pfam" id="PF00440">
    <property type="entry name" value="TetR_N"/>
    <property type="match status" value="1"/>
</dbReference>
<dbReference type="RefSeq" id="WP_112158634.1">
    <property type="nucleotide sequence ID" value="NZ_QKRX01000004.1"/>
</dbReference>
<evidence type="ECO:0000313" key="5">
    <source>
        <dbReference type="Proteomes" id="UP000250744"/>
    </source>
</evidence>
<protein>
    <submittedName>
        <fullName evidence="4">TetR/AcrR family transcriptional regulator</fullName>
    </submittedName>
</protein>
<feature type="domain" description="HTH tetR-type" evidence="3">
    <location>
        <begin position="9"/>
        <end position="69"/>
    </location>
</feature>
<accession>A0A364NN41</accession>
<proteinExistence type="predicted"/>
<dbReference type="EMBL" id="QKRX01000004">
    <property type="protein sequence ID" value="RAU18529.1"/>
    <property type="molecule type" value="Genomic_DNA"/>
</dbReference>
<dbReference type="PROSITE" id="PS50977">
    <property type="entry name" value="HTH_TETR_2"/>
    <property type="match status" value="1"/>
</dbReference>
<dbReference type="InterPro" id="IPR009057">
    <property type="entry name" value="Homeodomain-like_sf"/>
</dbReference>
<feature type="DNA-binding region" description="H-T-H motif" evidence="2">
    <location>
        <begin position="32"/>
        <end position="51"/>
    </location>
</feature>
<name>A0A364NN41_9GAMM</name>
<dbReference type="OrthoDB" id="4541465at2"/>
<dbReference type="Gene3D" id="1.10.357.10">
    <property type="entry name" value="Tetracycline Repressor, domain 2"/>
    <property type="match status" value="1"/>
</dbReference>
<evidence type="ECO:0000259" key="3">
    <source>
        <dbReference type="PROSITE" id="PS50977"/>
    </source>
</evidence>
<sequence>MNSLESNGRSSPDTWLDLAYETLISKGIDAVRIMPLAKQLNLSRTSFYWYFKDREALLDALIGRWKAKNTHNLIQQTQAYSESITEAVLNLFDCWLDQTLFDSGFEFAMRNWALQSAEVDVAVKKADEDRISAIQQMFTAHAYPTSDADVRARTLYLTQIGYVCMRSNEPIDVRMARIADYAHVFTGVTPTDSELKRFFHRHAFT</sequence>
<reference evidence="4 5" key="1">
    <citation type="submission" date="2018-06" db="EMBL/GenBank/DDBJ databases">
        <title>Nitrincola tibetense sp. nov., isolated from Lake XuguoCo on Tibetan Plateau.</title>
        <authorList>
            <person name="Xing P."/>
        </authorList>
    </citation>
    <scope>NUCLEOTIDE SEQUENCE [LARGE SCALE GENOMIC DNA]</scope>
    <source>
        <strain evidence="5">xg18</strain>
    </source>
</reference>
<comment type="caution">
    <text evidence="4">The sequence shown here is derived from an EMBL/GenBank/DDBJ whole genome shotgun (WGS) entry which is preliminary data.</text>
</comment>
<keyword evidence="5" id="KW-1185">Reference proteome</keyword>
<evidence type="ECO:0000313" key="4">
    <source>
        <dbReference type="EMBL" id="RAU18529.1"/>
    </source>
</evidence>